<reference evidence="2 3" key="1">
    <citation type="journal article" date="2018" name="Nat. Ecol. Evol.">
        <title>Pezizomycetes genomes reveal the molecular basis of ectomycorrhizal truffle lifestyle.</title>
        <authorList>
            <person name="Murat C."/>
            <person name="Payen T."/>
            <person name="Noel B."/>
            <person name="Kuo A."/>
            <person name="Morin E."/>
            <person name="Chen J."/>
            <person name="Kohler A."/>
            <person name="Krizsan K."/>
            <person name="Balestrini R."/>
            <person name="Da Silva C."/>
            <person name="Montanini B."/>
            <person name="Hainaut M."/>
            <person name="Levati E."/>
            <person name="Barry K.W."/>
            <person name="Belfiori B."/>
            <person name="Cichocki N."/>
            <person name="Clum A."/>
            <person name="Dockter R.B."/>
            <person name="Fauchery L."/>
            <person name="Guy J."/>
            <person name="Iotti M."/>
            <person name="Le Tacon F."/>
            <person name="Lindquist E.A."/>
            <person name="Lipzen A."/>
            <person name="Malagnac F."/>
            <person name="Mello A."/>
            <person name="Molinier V."/>
            <person name="Miyauchi S."/>
            <person name="Poulain J."/>
            <person name="Riccioni C."/>
            <person name="Rubini A."/>
            <person name="Sitrit Y."/>
            <person name="Splivallo R."/>
            <person name="Traeger S."/>
            <person name="Wang M."/>
            <person name="Zifcakova L."/>
            <person name="Wipf D."/>
            <person name="Zambonelli A."/>
            <person name="Paolocci F."/>
            <person name="Nowrousian M."/>
            <person name="Ottonello S."/>
            <person name="Baldrian P."/>
            <person name="Spatafora J.W."/>
            <person name="Henrissat B."/>
            <person name="Nagy L.G."/>
            <person name="Aury J.M."/>
            <person name="Wincker P."/>
            <person name="Grigoriev I.V."/>
            <person name="Bonfante P."/>
            <person name="Martin F.M."/>
        </authorList>
    </citation>
    <scope>NUCLEOTIDE SEQUENCE [LARGE SCALE GENOMIC DNA]</scope>
    <source>
        <strain evidence="2 3">RN42</strain>
    </source>
</reference>
<feature type="compositionally biased region" description="Acidic residues" evidence="1">
    <location>
        <begin position="507"/>
        <end position="525"/>
    </location>
</feature>
<feature type="compositionally biased region" description="Basic and acidic residues" evidence="1">
    <location>
        <begin position="669"/>
        <end position="679"/>
    </location>
</feature>
<gene>
    <name evidence="2" type="ORF">BJ508DRAFT_329016</name>
</gene>
<dbReference type="Pfam" id="PF10446">
    <property type="entry name" value="DUF2457"/>
    <property type="match status" value="1"/>
</dbReference>
<feature type="compositionally biased region" description="Acidic residues" evidence="1">
    <location>
        <begin position="25"/>
        <end position="36"/>
    </location>
</feature>
<dbReference type="AlphaFoldDB" id="A0A3N4I1Z4"/>
<proteinExistence type="predicted"/>
<feature type="compositionally biased region" description="Polar residues" evidence="1">
    <location>
        <begin position="136"/>
        <end position="152"/>
    </location>
</feature>
<protein>
    <submittedName>
        <fullName evidence="2">Uncharacterized protein</fullName>
    </submittedName>
</protein>
<feature type="compositionally biased region" description="Acidic residues" evidence="1">
    <location>
        <begin position="341"/>
        <end position="403"/>
    </location>
</feature>
<feature type="compositionally biased region" description="Basic and acidic residues" evidence="1">
    <location>
        <begin position="37"/>
        <end position="50"/>
    </location>
</feature>
<feature type="compositionally biased region" description="Basic residues" evidence="1">
    <location>
        <begin position="611"/>
        <end position="627"/>
    </location>
</feature>
<feature type="compositionally biased region" description="Basic residues" evidence="1">
    <location>
        <begin position="658"/>
        <end position="668"/>
    </location>
</feature>
<organism evidence="2 3">
    <name type="scientific">Ascobolus immersus RN42</name>
    <dbReference type="NCBI Taxonomy" id="1160509"/>
    <lineage>
        <taxon>Eukaryota</taxon>
        <taxon>Fungi</taxon>
        <taxon>Dikarya</taxon>
        <taxon>Ascomycota</taxon>
        <taxon>Pezizomycotina</taxon>
        <taxon>Pezizomycetes</taxon>
        <taxon>Pezizales</taxon>
        <taxon>Ascobolaceae</taxon>
        <taxon>Ascobolus</taxon>
    </lineage>
</organism>
<accession>A0A3N4I1Z4</accession>
<feature type="region of interest" description="Disordered" evidence="1">
    <location>
        <begin position="657"/>
        <end position="679"/>
    </location>
</feature>
<dbReference type="InterPro" id="IPR018853">
    <property type="entry name" value="DUF2457"/>
</dbReference>
<dbReference type="EMBL" id="ML119708">
    <property type="protein sequence ID" value="RPA78698.1"/>
    <property type="molecule type" value="Genomic_DNA"/>
</dbReference>
<keyword evidence="3" id="KW-1185">Reference proteome</keyword>
<evidence type="ECO:0000313" key="2">
    <source>
        <dbReference type="EMBL" id="RPA78698.1"/>
    </source>
</evidence>
<evidence type="ECO:0000256" key="1">
    <source>
        <dbReference type="SAM" id="MobiDB-lite"/>
    </source>
</evidence>
<feature type="region of interest" description="Disordered" evidence="1">
    <location>
        <begin position="1"/>
        <end position="82"/>
    </location>
</feature>
<feature type="region of interest" description="Disordered" evidence="1">
    <location>
        <begin position="333"/>
        <end position="414"/>
    </location>
</feature>
<feature type="compositionally biased region" description="Polar residues" evidence="1">
    <location>
        <begin position="628"/>
        <end position="638"/>
    </location>
</feature>
<name>A0A3N4I1Z4_ASCIM</name>
<sequence>MSQEQHMFRTMSTSNTIAAALPSVLDEELPAEGDEPPEQHSGHSDSDFAKHTIKQTKPPQSLLTRGLVESQNPAPKRTSRLTFGTCSTSSYLSAASTADLTDDAGSTDVSRTSSPVFPTLILPNIDTFPGLIKSGRQSSVDSQGTGIQIIDNSTDDSMDSFQRRRRITFASDVKSPARQPFARCRPLSPAPQRRTSRPVSPAPLRRAGIKFALDEKPQHRTEFSPSTPRPSSPRKPSIRFACPNSDTATKKELDIPSAHKRSDSQSTITAVSPAIRFIATSQSIPEKKAECKLKKFYEFASSCSEDESWMDLTMEKKGLMKVDDIMKKERDIQKLSRECSDEFDDEEQEEDDDDEVDEDEDGEDDNDSEEDEDEDDDDEDDDEDEFSGNETDNEDGFASDSDGDNNSFFGSFAPPTTFFNNIGHVFKRRLSNDSDASGIAPEAMPVFAKTASASDMEQADLPDSTDFVCGTLDEDRPLEEAFKNKLEEAKKAEQGIYYIDPDFPASDNDDEDNDDDDEDEDEDDERLPAGRMSRSNSPAQRGRTIEFAAARRFHSPPPKAAGRVSRHISPPPPVRRNSRHLSPPPKPVRRNSRHLSPPPPKRRNSHDIHKTKSLPRTSSMHKAKKAGNKTNSAASSLRTEAVAIVRPRGAMDIVEGMRRRKERRKACLQRKEDGVAPGEGVEKMRQLGLCKAPANPQWIFSV</sequence>
<dbReference type="STRING" id="1160509.A0A3N4I1Z4"/>
<feature type="region of interest" description="Disordered" evidence="1">
    <location>
        <begin position="136"/>
        <end position="159"/>
    </location>
</feature>
<feature type="compositionally biased region" description="Basic and acidic residues" evidence="1">
    <location>
        <begin position="212"/>
        <end position="222"/>
    </location>
</feature>
<feature type="compositionally biased region" description="Polar residues" evidence="1">
    <location>
        <begin position="55"/>
        <end position="73"/>
    </location>
</feature>
<feature type="region of interest" description="Disordered" evidence="1">
    <location>
        <begin position="489"/>
        <end position="639"/>
    </location>
</feature>
<evidence type="ECO:0000313" key="3">
    <source>
        <dbReference type="Proteomes" id="UP000275078"/>
    </source>
</evidence>
<feature type="compositionally biased region" description="Polar residues" evidence="1">
    <location>
        <begin position="1"/>
        <end position="17"/>
    </location>
</feature>
<feature type="region of interest" description="Disordered" evidence="1">
    <location>
        <begin position="172"/>
        <end position="267"/>
    </location>
</feature>
<dbReference type="Proteomes" id="UP000275078">
    <property type="component" value="Unassembled WGS sequence"/>
</dbReference>
<dbReference type="OrthoDB" id="2011769at2759"/>